<dbReference type="EMBL" id="CAADEY010000002">
    <property type="protein sequence ID" value="VFJ42903.1"/>
    <property type="molecule type" value="Genomic_DNA"/>
</dbReference>
<dbReference type="InterPro" id="IPR036388">
    <property type="entry name" value="WH-like_DNA-bd_sf"/>
</dbReference>
<dbReference type="NCBIfam" id="TIGR00732">
    <property type="entry name" value="dprA"/>
    <property type="match status" value="1"/>
</dbReference>
<dbReference type="Pfam" id="PF02481">
    <property type="entry name" value="DNA_processg_A"/>
    <property type="match status" value="1"/>
</dbReference>
<evidence type="ECO:0000259" key="3">
    <source>
        <dbReference type="Pfam" id="PF02481"/>
    </source>
</evidence>
<name>A0A450RUV2_9GAMM</name>
<sequence length="376" mass="40039">MERQPTEYHAHWLGLFRAPQLGAAKLRALLAAYPDPTAIFNATPSQLTHMGLAEETRKYIAEYDGSAVAGDMAWLERSDHHLLILTGSGYPPRLAEIPDPPPFLFARGNREILTAPQIAMVGSRNPTPTGLETAFSFARELAGMGFVITSGLATGIDGAAHRGAMAAGGRTVAVMGTGLDRVYPARHREIALEIVENGACVSEFPLGAPPVAANFPRRNRIISGLCLGVLVVEATTRSGSLITARLAAEQGREVFAIPGSIHNPLARGCHLLLRQGAKLVESASDILEEIGPQEPWPSPADADKIASDTDTGAGGELPLDAEYRQLLDNMGFEPTPVDTLCERTGLTVAVISSMLLTLELEGYVSSSPGRGYSRIK</sequence>
<dbReference type="SUPFAM" id="SSF102405">
    <property type="entry name" value="MCP/YpsA-like"/>
    <property type="match status" value="1"/>
</dbReference>
<dbReference type="GO" id="GO:0009294">
    <property type="term" value="P:DNA-mediated transformation"/>
    <property type="evidence" value="ECO:0007669"/>
    <property type="project" value="InterPro"/>
</dbReference>
<dbReference type="InterPro" id="IPR041614">
    <property type="entry name" value="DprA_WH"/>
</dbReference>
<evidence type="ECO:0000256" key="1">
    <source>
        <dbReference type="ARBA" id="ARBA00006525"/>
    </source>
</evidence>
<feature type="region of interest" description="Disordered" evidence="2">
    <location>
        <begin position="290"/>
        <end position="314"/>
    </location>
</feature>
<dbReference type="Gene3D" id="3.40.50.450">
    <property type="match status" value="1"/>
</dbReference>
<gene>
    <name evidence="5" type="ORF">BECKDK2373C_GA0170839_100284</name>
</gene>
<dbReference type="InterPro" id="IPR057666">
    <property type="entry name" value="DrpA_SLOG"/>
</dbReference>
<dbReference type="PANTHER" id="PTHR43022">
    <property type="entry name" value="PROTEIN SMF"/>
    <property type="match status" value="1"/>
</dbReference>
<dbReference type="AlphaFoldDB" id="A0A450RUV2"/>
<organism evidence="5">
    <name type="scientific">Candidatus Kentrum sp. DK</name>
    <dbReference type="NCBI Taxonomy" id="2126562"/>
    <lineage>
        <taxon>Bacteria</taxon>
        <taxon>Pseudomonadati</taxon>
        <taxon>Pseudomonadota</taxon>
        <taxon>Gammaproteobacteria</taxon>
        <taxon>Candidatus Kentrum</taxon>
    </lineage>
</organism>
<dbReference type="Pfam" id="PF17782">
    <property type="entry name" value="WHD_DprA"/>
    <property type="match status" value="1"/>
</dbReference>
<dbReference type="Gene3D" id="1.10.10.10">
    <property type="entry name" value="Winged helix-like DNA-binding domain superfamily/Winged helix DNA-binding domain"/>
    <property type="match status" value="1"/>
</dbReference>
<evidence type="ECO:0000256" key="2">
    <source>
        <dbReference type="SAM" id="MobiDB-lite"/>
    </source>
</evidence>
<protein>
    <submittedName>
        <fullName evidence="5">DNA protecting protein DprA</fullName>
    </submittedName>
</protein>
<reference evidence="5" key="1">
    <citation type="submission" date="2019-02" db="EMBL/GenBank/DDBJ databases">
        <authorList>
            <person name="Gruber-Vodicka R. H."/>
            <person name="Seah K. B. B."/>
        </authorList>
    </citation>
    <scope>NUCLEOTIDE SEQUENCE</scope>
    <source>
        <strain evidence="5">BECK_DK161</strain>
    </source>
</reference>
<dbReference type="InterPro" id="IPR003488">
    <property type="entry name" value="DprA"/>
</dbReference>
<evidence type="ECO:0000259" key="4">
    <source>
        <dbReference type="Pfam" id="PF17782"/>
    </source>
</evidence>
<proteinExistence type="inferred from homology"/>
<feature type="domain" description="Smf/DprA SLOG" evidence="3">
    <location>
        <begin position="83"/>
        <end position="290"/>
    </location>
</feature>
<accession>A0A450RUV2</accession>
<comment type="similarity">
    <text evidence="1">Belongs to the DprA/Smf family.</text>
</comment>
<dbReference type="PANTHER" id="PTHR43022:SF1">
    <property type="entry name" value="PROTEIN SMF"/>
    <property type="match status" value="1"/>
</dbReference>
<evidence type="ECO:0000313" key="5">
    <source>
        <dbReference type="EMBL" id="VFJ42903.1"/>
    </source>
</evidence>
<feature type="domain" description="DprA winged helix" evidence="4">
    <location>
        <begin position="318"/>
        <end position="369"/>
    </location>
</feature>